<organism evidence="1 2">
    <name type="scientific">Granulicella mallensis</name>
    <dbReference type="NCBI Taxonomy" id="940614"/>
    <lineage>
        <taxon>Bacteria</taxon>
        <taxon>Pseudomonadati</taxon>
        <taxon>Acidobacteriota</taxon>
        <taxon>Terriglobia</taxon>
        <taxon>Terriglobales</taxon>
        <taxon>Acidobacteriaceae</taxon>
        <taxon>Granulicella</taxon>
    </lineage>
</organism>
<dbReference type="SUPFAM" id="SSF53474">
    <property type="entry name" value="alpha/beta-Hydrolases"/>
    <property type="match status" value="1"/>
</dbReference>
<comment type="caution">
    <text evidence="1">The sequence shown here is derived from an EMBL/GenBank/DDBJ whole genome shotgun (WGS) entry which is preliminary data.</text>
</comment>
<dbReference type="EMBL" id="JACHIO010000008">
    <property type="protein sequence ID" value="MBB5063892.1"/>
    <property type="molecule type" value="Genomic_DNA"/>
</dbReference>
<proteinExistence type="predicted"/>
<reference evidence="1 2" key="1">
    <citation type="submission" date="2020-08" db="EMBL/GenBank/DDBJ databases">
        <title>Genomic Encyclopedia of Type Strains, Phase IV (KMG-V): Genome sequencing to study the core and pangenomes of soil and plant-associated prokaryotes.</title>
        <authorList>
            <person name="Whitman W."/>
        </authorList>
    </citation>
    <scope>NUCLEOTIDE SEQUENCE [LARGE SCALE GENOMIC DNA]</scope>
    <source>
        <strain evidence="1 2">X5P3</strain>
    </source>
</reference>
<dbReference type="RefSeq" id="WP_184255401.1">
    <property type="nucleotide sequence ID" value="NZ_JACHIO010000008.1"/>
</dbReference>
<sequence length="396" mass="43850">MLLTSRDRLSTHKTGLSALKSVIVFALAGASLLHAQKPESRPAVLKTPFGTTEIGVLSGAAYRIDIPNDWNHSLIVYYHGYATQGVTFHLAERLESRQIPLFDRHYAIAQSAYSQPGWALPQAYPETEQLRRYFTKAYGQPHETYVAGESMGGALTMITLELNPKPYLGGLDLCGAVGATSESFERRFAWRAAFDFYFPGLMPPLVPTPADYINSIAMHEKIMAALRANPEAAEEMRALTGLHTDAGLASGISYFTFVIGDMQRRAGGNPFDNRNYIYTGTNPASSASDYALNDGVRRYAADPKAKEYLFRHYTPNGHLAKPMLALHTIYDPLVPATTLSAYDHLVMAAGFEQNLVQKYVHREGHCVIAPEEIGRAFDELVRWTHQGPRPTPGLLR</sequence>
<dbReference type="Proteomes" id="UP000584867">
    <property type="component" value="Unassembled WGS sequence"/>
</dbReference>
<evidence type="ECO:0000313" key="1">
    <source>
        <dbReference type="EMBL" id="MBB5063892.1"/>
    </source>
</evidence>
<dbReference type="AlphaFoldDB" id="A0A7W7ZPV3"/>
<dbReference type="Gene3D" id="3.40.50.1820">
    <property type="entry name" value="alpha/beta hydrolase"/>
    <property type="match status" value="1"/>
</dbReference>
<gene>
    <name evidence="1" type="ORF">HDF15_002240</name>
</gene>
<dbReference type="InterPro" id="IPR029058">
    <property type="entry name" value="AB_hydrolase_fold"/>
</dbReference>
<name>A0A7W7ZPV3_9BACT</name>
<evidence type="ECO:0000313" key="2">
    <source>
        <dbReference type="Proteomes" id="UP000584867"/>
    </source>
</evidence>
<accession>A0A7W7ZPV3</accession>
<protein>
    <submittedName>
        <fullName evidence="1">Pimeloyl-ACP methyl ester carboxylesterase</fullName>
    </submittedName>
</protein>